<dbReference type="EMBL" id="PYOC01000001">
    <property type="protein sequence ID" value="PSV49848.1"/>
    <property type="molecule type" value="Genomic_DNA"/>
</dbReference>
<gene>
    <name evidence="1" type="ORF">C9J47_04670</name>
</gene>
<evidence type="ECO:0000313" key="2">
    <source>
        <dbReference type="Proteomes" id="UP000241803"/>
    </source>
</evidence>
<proteinExistence type="predicted"/>
<organism evidence="1 2">
    <name type="scientific">Photobacterium indicum</name>
    <dbReference type="NCBI Taxonomy" id="81447"/>
    <lineage>
        <taxon>Bacteria</taxon>
        <taxon>Pseudomonadati</taxon>
        <taxon>Pseudomonadota</taxon>
        <taxon>Gammaproteobacteria</taxon>
        <taxon>Vibrionales</taxon>
        <taxon>Vibrionaceae</taxon>
        <taxon>Photobacterium</taxon>
    </lineage>
</organism>
<accession>A0A2T3LER8</accession>
<sequence>MLENSIKESAEAVEVALATVKLEMENMNRYCASQAEVIRSLISNGETFQRANEISSDILNGHIERNVEAYKNWLELNRKLKELLNEK</sequence>
<reference evidence="1 2" key="1">
    <citation type="submission" date="2018-03" db="EMBL/GenBank/DDBJ databases">
        <title>Whole genome sequencing of Histamine producing bacteria.</title>
        <authorList>
            <person name="Butler K."/>
        </authorList>
    </citation>
    <scope>NUCLEOTIDE SEQUENCE [LARGE SCALE GENOMIC DNA]</scope>
    <source>
        <strain evidence="1 2">ATCC 19614</strain>
    </source>
</reference>
<name>A0A2T3LER8_9GAMM</name>
<dbReference type="Proteomes" id="UP000241803">
    <property type="component" value="Unassembled WGS sequence"/>
</dbReference>
<evidence type="ECO:0000313" key="1">
    <source>
        <dbReference type="EMBL" id="PSV49848.1"/>
    </source>
</evidence>
<dbReference type="AlphaFoldDB" id="A0A2T3LER8"/>
<keyword evidence="2" id="KW-1185">Reference proteome</keyword>
<dbReference type="RefSeq" id="WP_107252451.1">
    <property type="nucleotide sequence ID" value="NZ_PYOC01000001.1"/>
</dbReference>
<comment type="caution">
    <text evidence="1">The sequence shown here is derived from an EMBL/GenBank/DDBJ whole genome shotgun (WGS) entry which is preliminary data.</text>
</comment>
<protein>
    <submittedName>
        <fullName evidence="1">Uncharacterized protein</fullName>
    </submittedName>
</protein>